<keyword evidence="1" id="KW-0472">Membrane</keyword>
<evidence type="ECO:0000313" key="2">
    <source>
        <dbReference type="EMBL" id="JAE36119.1"/>
    </source>
</evidence>
<reference evidence="2" key="2">
    <citation type="journal article" date="2015" name="Data Brief">
        <title>Shoot transcriptome of the giant reed, Arundo donax.</title>
        <authorList>
            <person name="Barrero R.A."/>
            <person name="Guerrero F.D."/>
            <person name="Moolhuijzen P."/>
            <person name="Goolsby J.A."/>
            <person name="Tidwell J."/>
            <person name="Bellgard S.E."/>
            <person name="Bellgard M.I."/>
        </authorList>
    </citation>
    <scope>NUCLEOTIDE SEQUENCE</scope>
    <source>
        <tissue evidence="2">Shoot tissue taken approximately 20 cm above the soil surface</tissue>
    </source>
</reference>
<feature type="transmembrane region" description="Helical" evidence="1">
    <location>
        <begin position="20"/>
        <end position="38"/>
    </location>
</feature>
<organism evidence="2">
    <name type="scientific">Arundo donax</name>
    <name type="common">Giant reed</name>
    <name type="synonym">Donax arundinaceus</name>
    <dbReference type="NCBI Taxonomy" id="35708"/>
    <lineage>
        <taxon>Eukaryota</taxon>
        <taxon>Viridiplantae</taxon>
        <taxon>Streptophyta</taxon>
        <taxon>Embryophyta</taxon>
        <taxon>Tracheophyta</taxon>
        <taxon>Spermatophyta</taxon>
        <taxon>Magnoliopsida</taxon>
        <taxon>Liliopsida</taxon>
        <taxon>Poales</taxon>
        <taxon>Poaceae</taxon>
        <taxon>PACMAD clade</taxon>
        <taxon>Arundinoideae</taxon>
        <taxon>Arundineae</taxon>
        <taxon>Arundo</taxon>
    </lineage>
</organism>
<proteinExistence type="predicted"/>
<name>A0A0A9HJZ6_ARUDO</name>
<keyword evidence="1" id="KW-1133">Transmembrane helix</keyword>
<dbReference type="EMBL" id="GBRH01161777">
    <property type="protein sequence ID" value="JAE36119.1"/>
    <property type="molecule type" value="Transcribed_RNA"/>
</dbReference>
<evidence type="ECO:0000256" key="1">
    <source>
        <dbReference type="SAM" id="Phobius"/>
    </source>
</evidence>
<sequence>MWTLISLDSSSFSDDPGWATLLYEYSVFTVILYVQGFVENYIY</sequence>
<reference evidence="2" key="1">
    <citation type="submission" date="2014-09" db="EMBL/GenBank/DDBJ databases">
        <authorList>
            <person name="Magalhaes I.L.F."/>
            <person name="Oliveira U."/>
            <person name="Santos F.R."/>
            <person name="Vidigal T.H.D.A."/>
            <person name="Brescovit A.D."/>
            <person name="Santos A.J."/>
        </authorList>
    </citation>
    <scope>NUCLEOTIDE SEQUENCE</scope>
    <source>
        <tissue evidence="2">Shoot tissue taken approximately 20 cm above the soil surface</tissue>
    </source>
</reference>
<dbReference type="AlphaFoldDB" id="A0A0A9HJZ6"/>
<accession>A0A0A9HJZ6</accession>
<keyword evidence="1" id="KW-0812">Transmembrane</keyword>
<protein>
    <submittedName>
        <fullName evidence="2">Uncharacterized protein</fullName>
    </submittedName>
</protein>